<evidence type="ECO:0000313" key="11">
    <source>
        <dbReference type="EMBL" id="PEN13995.1"/>
    </source>
</evidence>
<dbReference type="Pfam" id="PF20656">
    <property type="entry name" value="MS_N"/>
    <property type="match status" value="1"/>
</dbReference>
<keyword evidence="5" id="KW-0808">Transferase</keyword>
<dbReference type="Proteomes" id="UP000220102">
    <property type="component" value="Unassembled WGS sequence"/>
</dbReference>
<proteinExistence type="inferred from homology"/>
<feature type="domain" description="Malate synthase TIM barrel" evidence="8">
    <location>
        <begin position="220"/>
        <end position="450"/>
    </location>
</feature>
<keyword evidence="12" id="KW-1185">Reference proteome</keyword>
<dbReference type="GO" id="GO:0006097">
    <property type="term" value="P:glyoxylate cycle"/>
    <property type="evidence" value="ECO:0007669"/>
    <property type="project" value="UniProtKB-KW"/>
</dbReference>
<comment type="caution">
    <text evidence="11">The sequence shown here is derived from an EMBL/GenBank/DDBJ whole genome shotgun (WGS) entry which is preliminary data.</text>
</comment>
<dbReference type="AlphaFoldDB" id="A0A2A8CZ84"/>
<dbReference type="GO" id="GO:0005737">
    <property type="term" value="C:cytoplasm"/>
    <property type="evidence" value="ECO:0007669"/>
    <property type="project" value="TreeGrafter"/>
</dbReference>
<evidence type="ECO:0000313" key="12">
    <source>
        <dbReference type="Proteomes" id="UP000220102"/>
    </source>
</evidence>
<sequence>MEAVPGECLLAHGRTPGPFRRPFSIQSRYDMAISTSDAAAYTSNVDWTSVADGVEINAKAWTDEAKQLFPEELLSIIASLHRALNSERMNLLKARKAQQKRYDEGALPGYLPADEHPDAHGDWQVAPLPDDILQRRVEITGPVNNAKMVINMLSRNEDGSMADAAMLDFEDSMKPAWTNVLAGIRNVKEAAEGTLSYTQSATNGRPAKDYNLDPDDMPLLMVRIRGLHLDESNVHVDGEPVSGGLLDLAAVAYHTAQALMNQGKTPKYYVPKVEHYLEARWFNKLFVGVQKALGIPEKTFKATFLIETLPAAFQMEEILYEYRDHAAGLNGGRWDKIFSDIKVLREHDDRVLADRNWINIQRPWMEMYVKQLIRVCHKHGAFGMGGMAPQTPGKTEDLREKQIAGVVDDKKFEASIGHDGCWVSHPYFIGPAMKPFKEKLDAEGKKNQLDVIPDIPEQPDLLPKGGVGPKTVDGIRVNVRVSIGYMKGWNSDIGAVAWDNRMEDLATFEISRAQTWQWLHHSVTLDDGTEVTKELIHRIFEEELEKIEAEARDFFASYGEDAVETHVQRFRKAAKDAERIFTEDAMRPFLACESELFGVDEHKEHLLKHSGC</sequence>
<dbReference type="InterPro" id="IPR044856">
    <property type="entry name" value="Malate_synth_C_sf"/>
</dbReference>
<accession>A0A2A8CZ84</accession>
<evidence type="ECO:0000256" key="6">
    <source>
        <dbReference type="ARBA" id="ARBA00047918"/>
    </source>
</evidence>
<dbReference type="InterPro" id="IPR046363">
    <property type="entry name" value="MS_N_TIM-barrel_dom"/>
</dbReference>
<dbReference type="GO" id="GO:0006099">
    <property type="term" value="P:tricarboxylic acid cycle"/>
    <property type="evidence" value="ECO:0007669"/>
    <property type="project" value="UniProtKB-KW"/>
</dbReference>
<evidence type="ECO:0000259" key="9">
    <source>
        <dbReference type="Pfam" id="PF20656"/>
    </source>
</evidence>
<dbReference type="InterPro" id="IPR001465">
    <property type="entry name" value="Malate_synthase_TIM"/>
</dbReference>
<evidence type="ECO:0000259" key="10">
    <source>
        <dbReference type="Pfam" id="PF20659"/>
    </source>
</evidence>
<evidence type="ECO:0000256" key="5">
    <source>
        <dbReference type="ARBA" id="ARBA00022679"/>
    </source>
</evidence>
<comment type="catalytic activity">
    <reaction evidence="6">
        <text>glyoxylate + acetyl-CoA + H2O = (S)-malate + CoA + H(+)</text>
        <dbReference type="Rhea" id="RHEA:18181"/>
        <dbReference type="ChEBI" id="CHEBI:15377"/>
        <dbReference type="ChEBI" id="CHEBI:15378"/>
        <dbReference type="ChEBI" id="CHEBI:15589"/>
        <dbReference type="ChEBI" id="CHEBI:36655"/>
        <dbReference type="ChEBI" id="CHEBI:57287"/>
        <dbReference type="ChEBI" id="CHEBI:57288"/>
        <dbReference type="EC" id="2.3.3.9"/>
    </reaction>
</comment>
<keyword evidence="3" id="KW-0329">Glyoxylate bypass</keyword>
<dbReference type="FunFam" id="3.20.20.360:FF:000001">
    <property type="entry name" value="Malate synthase"/>
    <property type="match status" value="1"/>
</dbReference>
<evidence type="ECO:0000256" key="3">
    <source>
        <dbReference type="ARBA" id="ARBA00022435"/>
    </source>
</evidence>
<dbReference type="InterPro" id="IPR011076">
    <property type="entry name" value="Malate_synth_sf"/>
</dbReference>
<keyword evidence="4" id="KW-0816">Tricarboxylic acid cycle</keyword>
<dbReference type="Pfam" id="PF20659">
    <property type="entry name" value="MS_C"/>
    <property type="match status" value="1"/>
</dbReference>
<feature type="active site" description="Proton acceptor" evidence="7">
    <location>
        <position position="223"/>
    </location>
</feature>
<evidence type="ECO:0000256" key="4">
    <source>
        <dbReference type="ARBA" id="ARBA00022532"/>
    </source>
</evidence>
<feature type="active site" description="Proton donor" evidence="7">
    <location>
        <position position="504"/>
    </location>
</feature>
<evidence type="ECO:0000259" key="8">
    <source>
        <dbReference type="Pfam" id="PF01274"/>
    </source>
</evidence>
<dbReference type="InterPro" id="IPR006252">
    <property type="entry name" value="Malate_synthA"/>
</dbReference>
<evidence type="ECO:0000256" key="2">
    <source>
        <dbReference type="ARBA" id="ARBA00012636"/>
    </source>
</evidence>
<dbReference type="EMBL" id="PDEQ01000003">
    <property type="protein sequence ID" value="PEN13995.1"/>
    <property type="molecule type" value="Genomic_DNA"/>
</dbReference>
<dbReference type="EC" id="2.3.3.9" evidence="2"/>
<organism evidence="11 12">
    <name type="scientific">Longibacter salinarum</name>
    <dbReference type="NCBI Taxonomy" id="1850348"/>
    <lineage>
        <taxon>Bacteria</taxon>
        <taxon>Pseudomonadati</taxon>
        <taxon>Rhodothermota</taxon>
        <taxon>Rhodothermia</taxon>
        <taxon>Rhodothermales</taxon>
        <taxon>Salisaetaceae</taxon>
        <taxon>Longibacter</taxon>
    </lineage>
</organism>
<protein>
    <recommendedName>
        <fullName evidence="2">malate synthase</fullName>
        <ecNumber evidence="2">2.3.3.9</ecNumber>
    </recommendedName>
</protein>
<dbReference type="PANTHER" id="PTHR42902">
    <property type="entry name" value="MALATE SYNTHASE"/>
    <property type="match status" value="1"/>
</dbReference>
<dbReference type="Pfam" id="PF01274">
    <property type="entry name" value="MS_TIM-barrel"/>
    <property type="match status" value="1"/>
</dbReference>
<name>A0A2A8CZ84_9BACT</name>
<dbReference type="SUPFAM" id="SSF51645">
    <property type="entry name" value="Malate synthase G"/>
    <property type="match status" value="1"/>
</dbReference>
<gene>
    <name evidence="11" type="ORF">CRI94_08065</name>
</gene>
<dbReference type="Gene3D" id="3.20.20.360">
    <property type="entry name" value="Malate synthase, domain 3"/>
    <property type="match status" value="1"/>
</dbReference>
<dbReference type="OrthoDB" id="9768429at2"/>
<reference evidence="11 12" key="1">
    <citation type="submission" date="2017-10" db="EMBL/GenBank/DDBJ databases">
        <title>Draft genome of Longibacter Salinarum.</title>
        <authorList>
            <person name="Goh K.M."/>
            <person name="Shamsir M.S."/>
            <person name="Lim S.W."/>
        </authorList>
    </citation>
    <scope>NUCLEOTIDE SEQUENCE [LARGE SCALE GENOMIC DNA]</scope>
    <source>
        <strain evidence="11 12">KCTC 52045</strain>
    </source>
</reference>
<dbReference type="InterPro" id="IPR048355">
    <property type="entry name" value="MS_C"/>
</dbReference>
<dbReference type="Gene3D" id="1.20.1220.12">
    <property type="entry name" value="Malate synthase, domain III"/>
    <property type="match status" value="1"/>
</dbReference>
<comment type="similarity">
    <text evidence="1">Belongs to the malate synthase family.</text>
</comment>
<feature type="domain" description="Malate synthase N-terminal" evidence="9">
    <location>
        <begin position="62"/>
        <end position="116"/>
    </location>
</feature>
<dbReference type="PANTHER" id="PTHR42902:SF1">
    <property type="entry name" value="MALATE SYNTHASE 1-RELATED"/>
    <property type="match status" value="1"/>
</dbReference>
<dbReference type="FunFam" id="1.20.1220.12:FF:000001">
    <property type="entry name" value="Malate synthase"/>
    <property type="match status" value="1"/>
</dbReference>
<dbReference type="GO" id="GO:0004474">
    <property type="term" value="F:malate synthase activity"/>
    <property type="evidence" value="ECO:0007669"/>
    <property type="project" value="UniProtKB-EC"/>
</dbReference>
<feature type="domain" description="Malate synthase C-terminal" evidence="10">
    <location>
        <begin position="470"/>
        <end position="591"/>
    </location>
</feature>
<evidence type="ECO:0000256" key="1">
    <source>
        <dbReference type="ARBA" id="ARBA00006394"/>
    </source>
</evidence>
<evidence type="ECO:0000256" key="7">
    <source>
        <dbReference type="PIRSR" id="PIRSR601465-50"/>
    </source>
</evidence>
<dbReference type="InterPro" id="IPR048356">
    <property type="entry name" value="MS_N"/>
</dbReference>